<reference evidence="1" key="1">
    <citation type="journal article" date="2014" name="Appl. Environ. Microbiol.">
        <title>Molecular Epidemiology of Cases of Mycoplasma californicum Infection in Japan.</title>
        <authorList>
            <person name="Hata E."/>
            <person name="Suzuki K."/>
            <person name="Hanyu H."/>
            <person name="Itoh M."/>
            <person name="Higuchi H."/>
            <person name="Kobayashi H."/>
        </authorList>
    </citation>
    <scope>NUCLEOTIDE SEQUENCE</scope>
    <source>
        <strain evidence="1">HAZ160_1</strain>
    </source>
</reference>
<reference evidence="1" key="3">
    <citation type="journal article" date="2019" name="Vet. Microbiol.">
        <title>Mutations associated with change of susceptibility to lincosamides and/or macrolides in field and laboratory-derived Mycoplasma californicum strains in Japan, and development of a rapid detection method for these mutations.</title>
        <authorList>
            <person name="Hata E."/>
            <person name="Nagai K."/>
            <person name="Murakami K."/>
        </authorList>
    </citation>
    <scope>NUCLEOTIDE SEQUENCE</scope>
    <source>
        <strain evidence="1">HAZ160_1</strain>
    </source>
</reference>
<name>A0AAT9F8L5_9BACT</name>
<reference evidence="1" key="2">
    <citation type="journal article" date="2014" name="Genome Announc.">
        <title>Complete Genome Sequence of Mycoplasma californicum Strain HAZ160_1 from Bovine Mastitic Milk in Japan.</title>
        <authorList>
            <person name="Hata E."/>
            <person name="Murakami K."/>
        </authorList>
    </citation>
    <scope>NUCLEOTIDE SEQUENCE</scope>
    <source>
        <strain evidence="1">HAZ160_1</strain>
    </source>
</reference>
<proteinExistence type="predicted"/>
<dbReference type="KEGG" id="mcm:MCAL160_0874"/>
<accession>A0AAT9F8L5</accession>
<keyword evidence="1" id="KW-0449">Lipoprotein</keyword>
<dbReference type="EMBL" id="AP013353">
    <property type="protein sequence ID" value="BAP01244.1"/>
    <property type="molecule type" value="Genomic_DNA"/>
</dbReference>
<gene>
    <name evidence="1" type="ORF">MCAL160_0874</name>
</gene>
<dbReference type="AlphaFoldDB" id="A0AAT9F8L5"/>
<sequence>MKNGLMSMKKYFFEYNSKYKFVRYKNIKLEVKMKKIKSLSPATVIGFGLLAPATTVSCVKEQMAENKEVEEKTRAVKKEDVENLQGKEIKVTSQNKITESNYELVSMEINQTGYKKTRESKIFLKLKVKDASKNNLNSENVIVSFEVLGKYSQGEFKKEDSKKIEEFKVDSVKVDESDSNIVIISLIHNLELNTEYRLKSIDIKENVMSFDTNLIAGNIASSVAEVTKNPYFNLLSFTTKINNGDGQKSELDIVLKDKDNSKIILDQENTIVNFRFVGELINNELKPAENKNKIDSFSLKSVSHTEGLTKIVLQAEIKPTWLYKLENIQAKRNVFKLEHSVQDKLTIANKINLNKIELLSNNTLKINLQASDKTLIEGQILRLMIIPKSDLSTEFYPQYVQIPSKLENGEYSLELKISDNLDTTKGIDIKSISIARYYGEDAKDELEKANLIKPLSLFPKLQ</sequence>
<reference evidence="1" key="4">
    <citation type="submission" date="2024-06" db="EMBL/GenBank/DDBJ databases">
        <authorList>
            <consortium name="Mycoplasma californicum genome sequencing consortium"/>
            <person name="Hata E."/>
            <person name="Tanaka K."/>
            <person name="Tamamura Y."/>
        </authorList>
    </citation>
    <scope>NUCLEOTIDE SEQUENCE</scope>
    <source>
        <strain evidence="1">HAZ160_1</strain>
    </source>
</reference>
<evidence type="ECO:0000313" key="1">
    <source>
        <dbReference type="EMBL" id="BAP01244.1"/>
    </source>
</evidence>
<protein>
    <submittedName>
        <fullName evidence="1">Lipoprotein</fullName>
    </submittedName>
</protein>
<organism evidence="1">
    <name type="scientific">Mycoplasmopsis californica HAZ160_1</name>
    <dbReference type="NCBI Taxonomy" id="1397850"/>
    <lineage>
        <taxon>Bacteria</taxon>
        <taxon>Bacillati</taxon>
        <taxon>Mycoplasmatota</taxon>
        <taxon>Mycoplasmoidales</taxon>
        <taxon>Metamycoplasmataceae</taxon>
        <taxon>Mycoplasmopsis</taxon>
    </lineage>
</organism>